<dbReference type="Pfam" id="PF01541">
    <property type="entry name" value="GIY-YIG"/>
    <property type="match status" value="1"/>
</dbReference>
<accession>T1BZV3</accession>
<feature type="non-terminal residue" evidence="2">
    <location>
        <position position="162"/>
    </location>
</feature>
<evidence type="ECO:0000259" key="1">
    <source>
        <dbReference type="PROSITE" id="PS50164"/>
    </source>
</evidence>
<sequence>GTEPAASELPAGPLGPGVYIFRGPEGEALYVGKARSLRHRVLDHLRLQTDRDGYITTRSRQLEFLPTRNEREALLLEATLIRRLRPRYNVLLKDDKSFPYLSLTASDRFPRITFLRRPPRRTGTVLFGPYRSALEARQLARVLSESFQLRRCRALPRRACLY</sequence>
<feature type="domain" description="GIY-YIG" evidence="1">
    <location>
        <begin position="14"/>
        <end position="90"/>
    </location>
</feature>
<dbReference type="Gene3D" id="3.40.1440.10">
    <property type="entry name" value="GIY-YIG endonuclease"/>
    <property type="match status" value="1"/>
</dbReference>
<evidence type="ECO:0000313" key="2">
    <source>
        <dbReference type="EMBL" id="EQD59455.1"/>
    </source>
</evidence>
<reference evidence="2" key="2">
    <citation type="journal article" date="2014" name="ISME J.">
        <title>Microbial stratification in low pH oxic and suboxic macroscopic growths along an acid mine drainage.</title>
        <authorList>
            <person name="Mendez-Garcia C."/>
            <person name="Mesa V."/>
            <person name="Sprenger R.R."/>
            <person name="Richter M."/>
            <person name="Diez M.S."/>
            <person name="Solano J."/>
            <person name="Bargiela R."/>
            <person name="Golyshina O.V."/>
            <person name="Manteca A."/>
            <person name="Ramos J.L."/>
            <person name="Gallego J.R."/>
            <person name="Llorente I."/>
            <person name="Martins Dos Santos V.A."/>
            <person name="Jensen O.N."/>
            <person name="Pelaez A.I."/>
            <person name="Sanchez J."/>
            <person name="Ferrer M."/>
        </authorList>
    </citation>
    <scope>NUCLEOTIDE SEQUENCE</scope>
</reference>
<gene>
    <name evidence="2" type="ORF">B2A_03981</name>
</gene>
<dbReference type="SUPFAM" id="SSF82771">
    <property type="entry name" value="GIY-YIG endonuclease"/>
    <property type="match status" value="1"/>
</dbReference>
<dbReference type="PANTHER" id="PTHR30562:SF1">
    <property type="entry name" value="UVRABC SYSTEM PROTEIN C"/>
    <property type="match status" value="1"/>
</dbReference>
<dbReference type="PROSITE" id="PS50164">
    <property type="entry name" value="GIY_YIG"/>
    <property type="match status" value="1"/>
</dbReference>
<proteinExistence type="predicted"/>
<dbReference type="PANTHER" id="PTHR30562">
    <property type="entry name" value="UVRC/OXIDOREDUCTASE"/>
    <property type="match status" value="1"/>
</dbReference>
<reference evidence="2" key="1">
    <citation type="submission" date="2013-08" db="EMBL/GenBank/DDBJ databases">
        <authorList>
            <person name="Mendez C."/>
            <person name="Richter M."/>
            <person name="Ferrer M."/>
            <person name="Sanchez J."/>
        </authorList>
    </citation>
    <scope>NUCLEOTIDE SEQUENCE</scope>
</reference>
<dbReference type="InterPro" id="IPR050066">
    <property type="entry name" value="UvrABC_protein_C"/>
</dbReference>
<dbReference type="InterPro" id="IPR035901">
    <property type="entry name" value="GIY-YIG_endonuc_sf"/>
</dbReference>
<dbReference type="CDD" id="cd10434">
    <property type="entry name" value="GIY-YIG_UvrC_Cho"/>
    <property type="match status" value="1"/>
</dbReference>
<dbReference type="EMBL" id="AUZZ01002655">
    <property type="protein sequence ID" value="EQD59455.1"/>
    <property type="molecule type" value="Genomic_DNA"/>
</dbReference>
<dbReference type="GO" id="GO:0009380">
    <property type="term" value="C:excinuclease repair complex"/>
    <property type="evidence" value="ECO:0007669"/>
    <property type="project" value="TreeGrafter"/>
</dbReference>
<feature type="non-terminal residue" evidence="2">
    <location>
        <position position="1"/>
    </location>
</feature>
<organism evidence="2">
    <name type="scientific">mine drainage metagenome</name>
    <dbReference type="NCBI Taxonomy" id="410659"/>
    <lineage>
        <taxon>unclassified sequences</taxon>
        <taxon>metagenomes</taxon>
        <taxon>ecological metagenomes</taxon>
    </lineage>
</organism>
<dbReference type="InterPro" id="IPR047296">
    <property type="entry name" value="GIY-YIG_UvrC_Cho"/>
</dbReference>
<comment type="caution">
    <text evidence="2">The sequence shown here is derived from an EMBL/GenBank/DDBJ whole genome shotgun (WGS) entry which is preliminary data.</text>
</comment>
<name>T1BZV3_9ZZZZ</name>
<dbReference type="AlphaFoldDB" id="T1BZV3"/>
<dbReference type="InterPro" id="IPR000305">
    <property type="entry name" value="GIY-YIG_endonuc"/>
</dbReference>
<dbReference type="GO" id="GO:0006289">
    <property type="term" value="P:nucleotide-excision repair"/>
    <property type="evidence" value="ECO:0007669"/>
    <property type="project" value="InterPro"/>
</dbReference>
<protein>
    <submittedName>
        <fullName evidence="2">Excinuclease ABC subunit C</fullName>
    </submittedName>
</protein>
<dbReference type="SMART" id="SM00465">
    <property type="entry name" value="GIYc"/>
    <property type="match status" value="1"/>
</dbReference>